<evidence type="ECO:0000259" key="7">
    <source>
        <dbReference type="PROSITE" id="PS50850"/>
    </source>
</evidence>
<feature type="transmembrane region" description="Helical" evidence="6">
    <location>
        <begin position="495"/>
        <end position="516"/>
    </location>
</feature>
<sequence length="540" mass="60001">MIIDPQKSRDDTWTETSRRCHSSSDREDCDNNAGNDFGVEKNAKRYQNSNLQNPEYFSSRWREILFVISCMISQLLNQAASTQTNPLFNAISDEFKSSSSKQTWLMASFPLVSGSFILVSGKFGDIYGLKKTLLGGYVVATIWSLICGFSSYTSSVDFFIVARAFQGLGIAFVLPNIMGLVGTIYVPNTKVKNMVISMIGACAPIGATFGVLFSGLIGTKTKNWAWTFYAYAVLAFVNGVIAWWVIPDNVPINSHNFKMDWVGSALGVTGLILLNFAWNQGPIEGWGTSYVIALLVISLFILLAFFVYEVRFAKEPLIPRAAMFNRRLLMILSSIFFGWGSFGIWTFYYMCFVLNLRHYTPLWAGGTYFMFVIWGIIAALTVGKTIHRMHPSILLFFSMVAFDCGCIMLAVTPVHQTYFRITMGTMIILSFGMDFSFPAASITLSDELPSEHQGMAGSLVSTMINYSMSLCLGIGGTAERQINKSGNDLLKGYRAALYVGIGLASIGVFISGTFMLENIYQARRKNMLATKLENHLEKDA</sequence>
<organism evidence="8 9">
    <name type="scientific">Lachancea mirantina</name>
    <dbReference type="NCBI Taxonomy" id="1230905"/>
    <lineage>
        <taxon>Eukaryota</taxon>
        <taxon>Fungi</taxon>
        <taxon>Dikarya</taxon>
        <taxon>Ascomycota</taxon>
        <taxon>Saccharomycotina</taxon>
        <taxon>Saccharomycetes</taxon>
        <taxon>Saccharomycetales</taxon>
        <taxon>Saccharomycetaceae</taxon>
        <taxon>Lachancea</taxon>
    </lineage>
</organism>
<evidence type="ECO:0000256" key="1">
    <source>
        <dbReference type="ARBA" id="ARBA00004141"/>
    </source>
</evidence>
<feature type="transmembrane region" description="Helical" evidence="6">
    <location>
        <begin position="421"/>
        <end position="444"/>
    </location>
</feature>
<dbReference type="PANTHER" id="PTHR42718:SF14">
    <property type="entry name" value="AMINOTRIAZOLE RESISTANCE PROTEIN"/>
    <property type="match status" value="1"/>
</dbReference>
<dbReference type="Pfam" id="PF07690">
    <property type="entry name" value="MFS_1"/>
    <property type="match status" value="1"/>
</dbReference>
<feature type="transmembrane region" description="Helical" evidence="6">
    <location>
        <begin position="456"/>
        <end position="475"/>
    </location>
</feature>
<evidence type="ECO:0000256" key="5">
    <source>
        <dbReference type="SAM" id="MobiDB-lite"/>
    </source>
</evidence>
<dbReference type="CDD" id="cd17476">
    <property type="entry name" value="MFS_Amf1_MDR_like"/>
    <property type="match status" value="1"/>
</dbReference>
<evidence type="ECO:0000256" key="2">
    <source>
        <dbReference type="ARBA" id="ARBA00022692"/>
    </source>
</evidence>
<keyword evidence="2 6" id="KW-0812">Transmembrane</keyword>
<feature type="transmembrane region" description="Helical" evidence="6">
    <location>
        <begin position="224"/>
        <end position="246"/>
    </location>
</feature>
<dbReference type="InterPro" id="IPR020846">
    <property type="entry name" value="MFS_dom"/>
</dbReference>
<dbReference type="OrthoDB" id="2130629at2759"/>
<name>A0A1G4K7I1_9SACH</name>
<dbReference type="GO" id="GO:0022857">
    <property type="term" value="F:transmembrane transporter activity"/>
    <property type="evidence" value="ECO:0007669"/>
    <property type="project" value="InterPro"/>
</dbReference>
<protein>
    <submittedName>
        <fullName evidence="8">LAMI_0G01376g1_1</fullName>
    </submittedName>
</protein>
<dbReference type="InterPro" id="IPR036259">
    <property type="entry name" value="MFS_trans_sf"/>
</dbReference>
<evidence type="ECO:0000256" key="3">
    <source>
        <dbReference type="ARBA" id="ARBA00022989"/>
    </source>
</evidence>
<dbReference type="PANTHER" id="PTHR42718">
    <property type="entry name" value="MAJOR FACILITATOR SUPERFAMILY MULTIDRUG TRANSPORTER MFSC"/>
    <property type="match status" value="1"/>
</dbReference>
<feature type="domain" description="Major facilitator superfamily (MFS) profile" evidence="7">
    <location>
        <begin position="66"/>
        <end position="519"/>
    </location>
</feature>
<feature type="transmembrane region" description="Helical" evidence="6">
    <location>
        <begin position="290"/>
        <end position="308"/>
    </location>
</feature>
<dbReference type="SUPFAM" id="SSF103473">
    <property type="entry name" value="MFS general substrate transporter"/>
    <property type="match status" value="1"/>
</dbReference>
<dbReference type="InterPro" id="IPR011701">
    <property type="entry name" value="MFS"/>
</dbReference>
<feature type="transmembrane region" description="Helical" evidence="6">
    <location>
        <begin position="394"/>
        <end position="415"/>
    </location>
</feature>
<dbReference type="Gene3D" id="1.20.1250.20">
    <property type="entry name" value="MFS general substrate transporter like domains"/>
    <property type="match status" value="2"/>
</dbReference>
<dbReference type="STRING" id="1230905.A0A1G4K7I1"/>
<comment type="subcellular location">
    <subcellularLocation>
        <location evidence="1">Membrane</location>
        <topology evidence="1">Multi-pass membrane protein</topology>
    </subcellularLocation>
</comment>
<evidence type="ECO:0000256" key="6">
    <source>
        <dbReference type="SAM" id="Phobius"/>
    </source>
</evidence>
<gene>
    <name evidence="8" type="ORF">LAMI_0G01376G</name>
</gene>
<feature type="transmembrane region" description="Helical" evidence="6">
    <location>
        <begin position="164"/>
        <end position="186"/>
    </location>
</feature>
<dbReference type="PROSITE" id="PS50850">
    <property type="entry name" value="MFS"/>
    <property type="match status" value="1"/>
</dbReference>
<feature type="transmembrane region" description="Helical" evidence="6">
    <location>
        <begin position="133"/>
        <end position="152"/>
    </location>
</feature>
<dbReference type="FunFam" id="1.20.1250.20:FF:000397">
    <property type="entry name" value="Aminotriazole resistance protein"/>
    <property type="match status" value="1"/>
</dbReference>
<feature type="region of interest" description="Disordered" evidence="5">
    <location>
        <begin position="1"/>
        <end position="34"/>
    </location>
</feature>
<proteinExistence type="predicted"/>
<evidence type="ECO:0000313" key="8">
    <source>
        <dbReference type="EMBL" id="SCU99869.1"/>
    </source>
</evidence>
<evidence type="ECO:0000256" key="4">
    <source>
        <dbReference type="ARBA" id="ARBA00023136"/>
    </source>
</evidence>
<evidence type="ECO:0000313" key="9">
    <source>
        <dbReference type="Proteomes" id="UP000191024"/>
    </source>
</evidence>
<feature type="compositionally biased region" description="Basic and acidic residues" evidence="5">
    <location>
        <begin position="1"/>
        <end position="26"/>
    </location>
</feature>
<reference evidence="8 9" key="1">
    <citation type="submission" date="2016-03" db="EMBL/GenBank/DDBJ databases">
        <authorList>
            <person name="Devillers H."/>
        </authorList>
    </citation>
    <scope>NUCLEOTIDE SEQUENCE [LARGE SCALE GENOMIC DNA]</scope>
    <source>
        <strain evidence="8">CBS 11717</strain>
    </source>
</reference>
<dbReference type="EMBL" id="LT598469">
    <property type="protein sequence ID" value="SCU99869.1"/>
    <property type="molecule type" value="Genomic_DNA"/>
</dbReference>
<dbReference type="Proteomes" id="UP000191024">
    <property type="component" value="Chromosome G"/>
</dbReference>
<feature type="transmembrane region" description="Helical" evidence="6">
    <location>
        <begin position="362"/>
        <end position="382"/>
    </location>
</feature>
<keyword evidence="3 6" id="KW-1133">Transmembrane helix</keyword>
<accession>A0A1G4K7I1</accession>
<dbReference type="AlphaFoldDB" id="A0A1G4K7I1"/>
<feature type="transmembrane region" description="Helical" evidence="6">
    <location>
        <begin position="103"/>
        <end position="121"/>
    </location>
</feature>
<dbReference type="GO" id="GO:0016020">
    <property type="term" value="C:membrane"/>
    <property type="evidence" value="ECO:0007669"/>
    <property type="project" value="UniProtKB-SubCell"/>
</dbReference>
<feature type="transmembrane region" description="Helical" evidence="6">
    <location>
        <begin position="328"/>
        <end position="350"/>
    </location>
</feature>
<keyword evidence="4 6" id="KW-0472">Membrane</keyword>
<feature type="transmembrane region" description="Helical" evidence="6">
    <location>
        <begin position="258"/>
        <end position="278"/>
    </location>
</feature>
<feature type="transmembrane region" description="Helical" evidence="6">
    <location>
        <begin position="198"/>
        <end position="218"/>
    </location>
</feature>
<keyword evidence="9" id="KW-1185">Reference proteome</keyword>